<dbReference type="Gene3D" id="3.40.190.10">
    <property type="entry name" value="Periplasmic binding protein-like II"/>
    <property type="match status" value="1"/>
</dbReference>
<evidence type="ECO:0000256" key="3">
    <source>
        <dbReference type="ARBA" id="ARBA00022729"/>
    </source>
</evidence>
<name>A0A1F5S4K6_9BACT</name>
<reference evidence="6 7" key="1">
    <citation type="journal article" date="2016" name="Nat. Commun.">
        <title>Thousands of microbial genomes shed light on interconnected biogeochemical processes in an aquifer system.</title>
        <authorList>
            <person name="Anantharaman K."/>
            <person name="Brown C.T."/>
            <person name="Hug L.A."/>
            <person name="Sharon I."/>
            <person name="Castelle C.J."/>
            <person name="Probst A.J."/>
            <person name="Thomas B.C."/>
            <person name="Singh A."/>
            <person name="Wilkins M.J."/>
            <person name="Karaoz U."/>
            <person name="Brodie E.L."/>
            <person name="Williams K.H."/>
            <person name="Hubbard S.S."/>
            <person name="Banfield J.F."/>
        </authorList>
    </citation>
    <scope>NUCLEOTIDE SEQUENCE [LARGE SCALE GENOMIC DNA]</scope>
</reference>
<keyword evidence="4" id="KW-0472">Membrane</keyword>
<evidence type="ECO:0000256" key="2">
    <source>
        <dbReference type="ARBA" id="ARBA00022448"/>
    </source>
</evidence>
<dbReference type="Proteomes" id="UP000177407">
    <property type="component" value="Unassembled WGS sequence"/>
</dbReference>
<comment type="caution">
    <text evidence="6">The sequence shown here is derived from an EMBL/GenBank/DDBJ whole genome shotgun (WGS) entry which is preliminary data.</text>
</comment>
<gene>
    <name evidence="6" type="ORF">A2257_02470</name>
</gene>
<protein>
    <recommendedName>
        <fullName evidence="5">Solute-binding protein family 5 domain-containing protein</fullName>
    </recommendedName>
</protein>
<keyword evidence="4" id="KW-0812">Transmembrane</keyword>
<dbReference type="InterPro" id="IPR000914">
    <property type="entry name" value="SBP_5_dom"/>
</dbReference>
<evidence type="ECO:0000313" key="7">
    <source>
        <dbReference type="Proteomes" id="UP000177407"/>
    </source>
</evidence>
<dbReference type="SUPFAM" id="SSF53850">
    <property type="entry name" value="Periplasmic binding protein-like II"/>
    <property type="match status" value="1"/>
</dbReference>
<evidence type="ECO:0000256" key="4">
    <source>
        <dbReference type="SAM" id="Phobius"/>
    </source>
</evidence>
<accession>A0A1F5S4K6</accession>
<evidence type="ECO:0000313" key="6">
    <source>
        <dbReference type="EMBL" id="OGF21638.1"/>
    </source>
</evidence>
<keyword evidence="3" id="KW-0732">Signal</keyword>
<proteinExistence type="inferred from homology"/>
<dbReference type="GO" id="GO:0043190">
    <property type="term" value="C:ATP-binding cassette (ABC) transporter complex"/>
    <property type="evidence" value="ECO:0007669"/>
    <property type="project" value="InterPro"/>
</dbReference>
<sequence length="598" mass="68647">MIKKNFSFFGRDKKSKGEKQIKMQIDLDKKLVFSLSKSRVPTLEQSKYIFRYLGRKERGVFVGLIFLLLLSLGFLTIKFYLNNTKIASDFGGEYVEGLVGEPQYINPILAQTNDVDMDLSKLIFSGLFKYNEQQELVPDLALKSEISEDKKTYTIILKEDIFWHDGKALSANDIVFTFLSIQDFSFKSPLYSSFRDIGIEKLDDKTIVFTLKNPYVPFLGTLTFGILPEHLWKNIPSQSANLAEYNIKPIGSGPFQFKSLTKDKNGSIKKYTLERNEKFYGQKPYLSKLIFKFYPEFTSAVDALHNQNIEGISFLPREFKDSFKGDRIKKYYLDLPQYTAFFFNQRNSSLLKSENIRLALSFGLDKLKLTESVLGQGGKTIYGPILSGQIGYTEDLKNNDFNLAKATELLDKEDFKLAEDGLRKKKEEVLKISITTVDNEDYLAVADFAKKNWEALGMQVEVKIVPASEIQRKVIEPRDYEILLFGTMAGVEPDPFPFWHSSQVADPGLNLALYANRKVDKLLEDARQTENPEEKAKKYIEFQNILLEDNPAIFLYSANYTYAVSEDVLGISIKRIGIPSNRFIGIENWHKETKRSWK</sequence>
<dbReference type="InterPro" id="IPR039424">
    <property type="entry name" value="SBP_5"/>
</dbReference>
<keyword evidence="2" id="KW-0813">Transport</keyword>
<keyword evidence="4" id="KW-1133">Transmembrane helix</keyword>
<feature type="domain" description="Solute-binding protein family 5" evidence="5">
    <location>
        <begin position="135"/>
        <end position="500"/>
    </location>
</feature>
<dbReference type="PANTHER" id="PTHR30290">
    <property type="entry name" value="PERIPLASMIC BINDING COMPONENT OF ABC TRANSPORTER"/>
    <property type="match status" value="1"/>
</dbReference>
<dbReference type="Gene3D" id="3.10.105.10">
    <property type="entry name" value="Dipeptide-binding Protein, Domain 3"/>
    <property type="match status" value="1"/>
</dbReference>
<dbReference type="PIRSF" id="PIRSF002741">
    <property type="entry name" value="MppA"/>
    <property type="match status" value="1"/>
</dbReference>
<comment type="similarity">
    <text evidence="1">Belongs to the bacterial solute-binding protein 5 family.</text>
</comment>
<dbReference type="GO" id="GO:0015833">
    <property type="term" value="P:peptide transport"/>
    <property type="evidence" value="ECO:0007669"/>
    <property type="project" value="TreeGrafter"/>
</dbReference>
<evidence type="ECO:0000256" key="1">
    <source>
        <dbReference type="ARBA" id="ARBA00005695"/>
    </source>
</evidence>
<feature type="transmembrane region" description="Helical" evidence="4">
    <location>
        <begin position="60"/>
        <end position="81"/>
    </location>
</feature>
<dbReference type="InterPro" id="IPR030678">
    <property type="entry name" value="Peptide/Ni-bd"/>
</dbReference>
<evidence type="ECO:0000259" key="5">
    <source>
        <dbReference type="Pfam" id="PF00496"/>
    </source>
</evidence>
<organism evidence="6 7">
    <name type="scientific">Candidatus Falkowbacteria bacterium RIFOXYA2_FULL_38_12</name>
    <dbReference type="NCBI Taxonomy" id="1797993"/>
    <lineage>
        <taxon>Bacteria</taxon>
        <taxon>Candidatus Falkowiibacteriota</taxon>
    </lineage>
</organism>
<dbReference type="Pfam" id="PF00496">
    <property type="entry name" value="SBP_bac_5"/>
    <property type="match status" value="1"/>
</dbReference>
<dbReference type="GO" id="GO:0042597">
    <property type="term" value="C:periplasmic space"/>
    <property type="evidence" value="ECO:0007669"/>
    <property type="project" value="UniProtKB-ARBA"/>
</dbReference>
<dbReference type="PANTHER" id="PTHR30290:SF9">
    <property type="entry name" value="OLIGOPEPTIDE-BINDING PROTEIN APPA"/>
    <property type="match status" value="1"/>
</dbReference>
<dbReference type="GO" id="GO:1904680">
    <property type="term" value="F:peptide transmembrane transporter activity"/>
    <property type="evidence" value="ECO:0007669"/>
    <property type="project" value="TreeGrafter"/>
</dbReference>
<dbReference type="EMBL" id="MFGA01000002">
    <property type="protein sequence ID" value="OGF21638.1"/>
    <property type="molecule type" value="Genomic_DNA"/>
</dbReference>
<dbReference type="AlphaFoldDB" id="A0A1F5S4K6"/>
<dbReference type="Gene3D" id="3.90.76.10">
    <property type="entry name" value="Dipeptide-binding Protein, Domain 1"/>
    <property type="match status" value="1"/>
</dbReference>